<proteinExistence type="inferred from homology"/>
<keyword evidence="7" id="KW-1185">Reference proteome</keyword>
<dbReference type="InterPro" id="IPR036877">
    <property type="entry name" value="SUI1_dom_sf"/>
</dbReference>
<keyword evidence="2" id="KW-0810">Translation regulation</keyword>
<dbReference type="CDD" id="cd11567">
    <property type="entry name" value="YciH_like"/>
    <property type="match status" value="1"/>
</dbReference>
<evidence type="ECO:0000256" key="4">
    <source>
        <dbReference type="SAM" id="MobiDB-lite"/>
    </source>
</evidence>
<keyword evidence="3" id="KW-0648">Protein biosynthesis</keyword>
<dbReference type="Proteomes" id="UP000199021">
    <property type="component" value="Unassembled WGS sequence"/>
</dbReference>
<evidence type="ECO:0000256" key="2">
    <source>
        <dbReference type="ARBA" id="ARBA00022845"/>
    </source>
</evidence>
<gene>
    <name evidence="6" type="ORF">SAMN05444359_13847</name>
</gene>
<reference evidence="7" key="1">
    <citation type="submission" date="2016-10" db="EMBL/GenBank/DDBJ databases">
        <authorList>
            <person name="Varghese N."/>
            <person name="Submissions S."/>
        </authorList>
    </citation>
    <scope>NUCLEOTIDE SEQUENCE [LARGE SCALE GENOMIC DNA]</scope>
    <source>
        <strain evidence="7">DSM 24740</strain>
    </source>
</reference>
<dbReference type="GO" id="GO:0006417">
    <property type="term" value="P:regulation of translation"/>
    <property type="evidence" value="ECO:0007669"/>
    <property type="project" value="UniProtKB-KW"/>
</dbReference>
<evidence type="ECO:0000256" key="3">
    <source>
        <dbReference type="ARBA" id="ARBA00022917"/>
    </source>
</evidence>
<evidence type="ECO:0000313" key="7">
    <source>
        <dbReference type="Proteomes" id="UP000199021"/>
    </source>
</evidence>
<sequence>MAKKKNKKGFDFSTDDGGAADNPFAALKGLGKELPPPPVNLPVKESKGADAGAVGSSLKAKMPLRVHLDRKHRRGKEATIIKGFSGTNAQMQALAKLLKTRCGVGGSAKDWEIIIQGNKRDKILEILLAEGYQSVKKSGG</sequence>
<dbReference type="GO" id="GO:0002188">
    <property type="term" value="P:translation reinitiation"/>
    <property type="evidence" value="ECO:0007669"/>
    <property type="project" value="TreeGrafter"/>
</dbReference>
<dbReference type="InterPro" id="IPR001950">
    <property type="entry name" value="SUI1"/>
</dbReference>
<dbReference type="InterPro" id="IPR050318">
    <property type="entry name" value="DENR/SUI1_TIF"/>
</dbReference>
<protein>
    <submittedName>
        <fullName evidence="6">Translation initation factor SUI1, putative</fullName>
    </submittedName>
</protein>
<dbReference type="RefSeq" id="WP_217642207.1">
    <property type="nucleotide sequence ID" value="NZ_FOFB01000038.1"/>
</dbReference>
<dbReference type="GO" id="GO:0003743">
    <property type="term" value="F:translation initiation factor activity"/>
    <property type="evidence" value="ECO:0007669"/>
    <property type="project" value="InterPro"/>
</dbReference>
<dbReference type="InterPro" id="IPR005872">
    <property type="entry name" value="SUI1_arc_bac"/>
</dbReference>
<dbReference type="GO" id="GO:0001731">
    <property type="term" value="P:formation of translation preinitiation complex"/>
    <property type="evidence" value="ECO:0007669"/>
    <property type="project" value="TreeGrafter"/>
</dbReference>
<dbReference type="AlphaFoldDB" id="A0A1H9NQ93"/>
<feature type="domain" description="SUI1" evidence="5">
    <location>
        <begin position="71"/>
        <end position="131"/>
    </location>
</feature>
<dbReference type="EMBL" id="FOFB01000038">
    <property type="protein sequence ID" value="SER37815.1"/>
    <property type="molecule type" value="Genomic_DNA"/>
</dbReference>
<comment type="similarity">
    <text evidence="1">Belongs to the SUI1 family.</text>
</comment>
<accession>A0A1H9NQ93</accession>
<dbReference type="SUPFAM" id="SSF55159">
    <property type="entry name" value="eIF1-like"/>
    <property type="match status" value="1"/>
</dbReference>
<feature type="region of interest" description="Disordered" evidence="4">
    <location>
        <begin position="1"/>
        <end position="54"/>
    </location>
</feature>
<dbReference type="STRING" id="478744.SAMN05444359_13847"/>
<dbReference type="PANTHER" id="PTHR12789:SF0">
    <property type="entry name" value="DENSITY-REGULATED PROTEIN"/>
    <property type="match status" value="1"/>
</dbReference>
<evidence type="ECO:0000313" key="6">
    <source>
        <dbReference type="EMBL" id="SER37815.1"/>
    </source>
</evidence>
<dbReference type="InParanoid" id="A0A1H9NQ93"/>
<name>A0A1H9NQ93_9BACT</name>
<organism evidence="6 7">
    <name type="scientific">Neolewinella agarilytica</name>
    <dbReference type="NCBI Taxonomy" id="478744"/>
    <lineage>
        <taxon>Bacteria</taxon>
        <taxon>Pseudomonadati</taxon>
        <taxon>Bacteroidota</taxon>
        <taxon>Saprospiria</taxon>
        <taxon>Saprospirales</taxon>
        <taxon>Lewinellaceae</taxon>
        <taxon>Neolewinella</taxon>
    </lineage>
</organism>
<dbReference type="GO" id="GO:0003729">
    <property type="term" value="F:mRNA binding"/>
    <property type="evidence" value="ECO:0007669"/>
    <property type="project" value="TreeGrafter"/>
</dbReference>
<evidence type="ECO:0000256" key="1">
    <source>
        <dbReference type="ARBA" id="ARBA00005422"/>
    </source>
</evidence>
<dbReference type="PANTHER" id="PTHR12789">
    <property type="entry name" value="DENSITY-REGULATED PROTEIN HOMOLOG"/>
    <property type="match status" value="1"/>
</dbReference>
<evidence type="ECO:0000259" key="5">
    <source>
        <dbReference type="PROSITE" id="PS50296"/>
    </source>
</evidence>
<dbReference type="Gene3D" id="3.30.780.10">
    <property type="entry name" value="SUI1-like domain"/>
    <property type="match status" value="1"/>
</dbReference>
<dbReference type="PROSITE" id="PS50296">
    <property type="entry name" value="SUI1"/>
    <property type="match status" value="1"/>
</dbReference>
<dbReference type="Pfam" id="PF01253">
    <property type="entry name" value="SUI1"/>
    <property type="match status" value="1"/>
</dbReference>